<sequence>MDNVSQLDLSRIPQELEFLIELLKWEPEEAFPEGLTDRYSELDWELFMQLTLHHRVYPVLTPKLKRLGDRVPSHVTNELTHLFRRNTFQMLHLTAEMEQLSQLFTEQHIPLLFLKGPTLAHELYSDISLRTSSDLDFIVPIDELEKAEKILLDRGYEKDDYIQTVLNDWKWRHHHVTYFHPKKKLKAEIHWRLNPGPSKEPDFTALWNRKITSGLTKTPVYTLGREDMFLFLVSHGSRHGWSRLRWLMDIHQLLNQKVNWKRSFSHLEKYDYLRAGGQAVYLSSSVFGSPVPMKGIRKYASLAQQAVFYMENQVNLHTDPLPEEFARYHKNHLFSLMSFKQKLFFIMSFMHPYPEDAQTLPLPAKLHVLYFPLRPFLWVWRKTRSHALPQGD</sequence>
<dbReference type="RefSeq" id="WP_104058963.1">
    <property type="nucleotide sequence ID" value="NZ_PREZ01000006.1"/>
</dbReference>
<proteinExistence type="predicted"/>
<keyword evidence="2" id="KW-1185">Reference proteome</keyword>
<dbReference type="Pfam" id="PF14907">
    <property type="entry name" value="NTP_transf_5"/>
    <property type="match status" value="1"/>
</dbReference>
<reference evidence="1 2" key="1">
    <citation type="submission" date="2018-02" db="EMBL/GenBank/DDBJ databases">
        <title>Jeotgalibacillus proteolyticum sp. nov. a protease producing bacterium isolated from ocean sediments of Laizhou Bay.</title>
        <authorList>
            <person name="Li Y."/>
        </authorList>
    </citation>
    <scope>NUCLEOTIDE SEQUENCE [LARGE SCALE GENOMIC DNA]</scope>
    <source>
        <strain evidence="1 2">22-7</strain>
    </source>
</reference>
<name>A0A2S5G8I0_9BACL</name>
<gene>
    <name evidence="1" type="ORF">C4B60_15560</name>
</gene>
<dbReference type="Gene3D" id="3.30.460.40">
    <property type="match status" value="1"/>
</dbReference>
<comment type="caution">
    <text evidence="1">The sequence shown here is derived from an EMBL/GenBank/DDBJ whole genome shotgun (WGS) entry which is preliminary data.</text>
</comment>
<evidence type="ECO:0000313" key="2">
    <source>
        <dbReference type="Proteomes" id="UP000239047"/>
    </source>
</evidence>
<dbReference type="InterPro" id="IPR039498">
    <property type="entry name" value="NTP_transf_5"/>
</dbReference>
<dbReference type="EMBL" id="PREZ01000006">
    <property type="protein sequence ID" value="PPA69224.1"/>
    <property type="molecule type" value="Genomic_DNA"/>
</dbReference>
<dbReference type="OrthoDB" id="9773927at2"/>
<evidence type="ECO:0000313" key="1">
    <source>
        <dbReference type="EMBL" id="PPA69224.1"/>
    </source>
</evidence>
<dbReference type="Proteomes" id="UP000239047">
    <property type="component" value="Unassembled WGS sequence"/>
</dbReference>
<accession>A0A2S5G8I0</accession>
<dbReference type="AlphaFoldDB" id="A0A2S5G8I0"/>
<organism evidence="1 2">
    <name type="scientific">Jeotgalibacillus proteolyticus</name>
    <dbReference type="NCBI Taxonomy" id="2082395"/>
    <lineage>
        <taxon>Bacteria</taxon>
        <taxon>Bacillati</taxon>
        <taxon>Bacillota</taxon>
        <taxon>Bacilli</taxon>
        <taxon>Bacillales</taxon>
        <taxon>Caryophanaceae</taxon>
        <taxon>Jeotgalibacillus</taxon>
    </lineage>
</organism>
<protein>
    <submittedName>
        <fullName evidence="1">Renal dipeptidase</fullName>
    </submittedName>
</protein>